<proteinExistence type="predicted"/>
<protein>
    <submittedName>
        <fullName evidence="1">Zinc-binding dehydrogenase</fullName>
    </submittedName>
</protein>
<sequence length="57" mass="5980">MLLPPDRPARLRDRAFPPTGAGDLKPIIGAVLPLAGAAEAHRALEERTAIGKTVLTP</sequence>
<reference evidence="2" key="1">
    <citation type="journal article" date="2019" name="Int. J. Syst. Evol. Microbiol.">
        <title>The Global Catalogue of Microorganisms (GCM) 10K type strain sequencing project: providing services to taxonomists for standard genome sequencing and annotation.</title>
        <authorList>
            <consortium name="The Broad Institute Genomics Platform"/>
            <consortium name="The Broad Institute Genome Sequencing Center for Infectious Disease"/>
            <person name="Wu L."/>
            <person name="Ma J."/>
        </authorList>
    </citation>
    <scope>NUCLEOTIDE SEQUENCE [LARGE SCALE GENOMIC DNA]</scope>
    <source>
        <strain evidence="2">XZYJ18</strain>
    </source>
</reference>
<dbReference type="Gene3D" id="3.90.180.10">
    <property type="entry name" value="Medium-chain alcohol dehydrogenases, catalytic domain"/>
    <property type="match status" value="1"/>
</dbReference>
<evidence type="ECO:0000313" key="1">
    <source>
        <dbReference type="EMBL" id="MFC4565316.1"/>
    </source>
</evidence>
<organism evidence="1 2">
    <name type="scientific">Nocardiopsis mangrovi</name>
    <dbReference type="NCBI Taxonomy" id="1179818"/>
    <lineage>
        <taxon>Bacteria</taxon>
        <taxon>Bacillati</taxon>
        <taxon>Actinomycetota</taxon>
        <taxon>Actinomycetes</taxon>
        <taxon>Streptosporangiales</taxon>
        <taxon>Nocardiopsidaceae</taxon>
        <taxon>Nocardiopsis</taxon>
    </lineage>
</organism>
<gene>
    <name evidence="1" type="ORF">ACFO4E_25965</name>
</gene>
<comment type="caution">
    <text evidence="1">The sequence shown here is derived from an EMBL/GenBank/DDBJ whole genome shotgun (WGS) entry which is preliminary data.</text>
</comment>
<dbReference type="Pfam" id="PF13602">
    <property type="entry name" value="ADH_zinc_N_2"/>
    <property type="match status" value="1"/>
</dbReference>
<dbReference type="Proteomes" id="UP001595923">
    <property type="component" value="Unassembled WGS sequence"/>
</dbReference>
<evidence type="ECO:0000313" key="2">
    <source>
        <dbReference type="Proteomes" id="UP001595923"/>
    </source>
</evidence>
<name>A0ABV9E2H5_9ACTN</name>
<accession>A0ABV9E2H5</accession>
<dbReference type="EMBL" id="JBHSFQ010000036">
    <property type="protein sequence ID" value="MFC4565316.1"/>
    <property type="molecule type" value="Genomic_DNA"/>
</dbReference>
<keyword evidence="2" id="KW-1185">Reference proteome</keyword>
<dbReference type="RefSeq" id="WP_378579138.1">
    <property type="nucleotide sequence ID" value="NZ_JBHSFQ010000036.1"/>
</dbReference>